<keyword evidence="1" id="KW-1133">Transmembrane helix</keyword>
<keyword evidence="1" id="KW-0472">Membrane</keyword>
<keyword evidence="1" id="KW-0812">Transmembrane</keyword>
<feature type="signal peptide" evidence="2">
    <location>
        <begin position="1"/>
        <end position="38"/>
    </location>
</feature>
<feature type="transmembrane region" description="Helical" evidence="1">
    <location>
        <begin position="159"/>
        <end position="183"/>
    </location>
</feature>
<feature type="transmembrane region" description="Helical" evidence="1">
    <location>
        <begin position="62"/>
        <end position="83"/>
    </location>
</feature>
<feature type="transmembrane region" description="Helical" evidence="1">
    <location>
        <begin position="127"/>
        <end position="147"/>
    </location>
</feature>
<reference evidence="3" key="1">
    <citation type="journal article" date="2021" name="Front. Microbiol.">
        <title>Comprehensive Comparative Genomics and Phenotyping of Methylobacterium Species.</title>
        <authorList>
            <person name="Alessa O."/>
            <person name="Ogura Y."/>
            <person name="Fujitani Y."/>
            <person name="Takami H."/>
            <person name="Hayashi T."/>
            <person name="Sahin N."/>
            <person name="Tani A."/>
        </authorList>
    </citation>
    <scope>NUCLEOTIDE SEQUENCE</scope>
    <source>
        <strain evidence="3">DSM 14458</strain>
    </source>
</reference>
<dbReference type="InterPro" id="IPR007038">
    <property type="entry name" value="HupE_UreJ"/>
</dbReference>
<sequence>MTSDIVTLSTMHFRRTRMISRSMALATALLLVPGAALAHPGHGEAAGLAAGFAHPIHGTDHILAMVAVGIIAGLVGGRALWLLPASFLGMMTIGAALAMAGLDLPFVEPAILASVAAFAVMAACARLIPLAALAGLVGAFAVFHGAAHGAEMPETASGLSYGLGFLAATAGLHAAGLVAGLMLTRWLPRSGGALRQGA</sequence>
<evidence type="ECO:0000313" key="4">
    <source>
        <dbReference type="Proteomes" id="UP001055093"/>
    </source>
</evidence>
<comment type="caution">
    <text evidence="3">The sequence shown here is derived from an EMBL/GenBank/DDBJ whole genome shotgun (WGS) entry which is preliminary data.</text>
</comment>
<dbReference type="Proteomes" id="UP001055093">
    <property type="component" value="Unassembled WGS sequence"/>
</dbReference>
<dbReference type="PIRSF" id="PIRSF016919">
    <property type="entry name" value="HupE_UreJ"/>
    <property type="match status" value="1"/>
</dbReference>
<feature type="transmembrane region" description="Helical" evidence="1">
    <location>
        <begin position="95"/>
        <end position="121"/>
    </location>
</feature>
<evidence type="ECO:0008006" key="5">
    <source>
        <dbReference type="Google" id="ProtNLM"/>
    </source>
</evidence>
<keyword evidence="2" id="KW-0732">Signal</keyword>
<dbReference type="Pfam" id="PF04955">
    <property type="entry name" value="HupE_UreJ"/>
    <property type="match status" value="1"/>
</dbReference>
<gene>
    <name evidence="3" type="ORF">BGCPKDLD_1198</name>
</gene>
<dbReference type="EMBL" id="BPRE01000003">
    <property type="protein sequence ID" value="GJE74627.1"/>
    <property type="molecule type" value="Genomic_DNA"/>
</dbReference>
<name>A0ABQ4UUE5_9HYPH</name>
<evidence type="ECO:0000313" key="3">
    <source>
        <dbReference type="EMBL" id="GJE74627.1"/>
    </source>
</evidence>
<keyword evidence="4" id="KW-1185">Reference proteome</keyword>
<reference evidence="3" key="2">
    <citation type="submission" date="2021-08" db="EMBL/GenBank/DDBJ databases">
        <authorList>
            <person name="Tani A."/>
            <person name="Ola A."/>
            <person name="Ogura Y."/>
            <person name="Katsura K."/>
            <person name="Hayashi T."/>
        </authorList>
    </citation>
    <scope>NUCLEOTIDE SEQUENCE</scope>
    <source>
        <strain evidence="3">DSM 14458</strain>
    </source>
</reference>
<evidence type="ECO:0000256" key="2">
    <source>
        <dbReference type="SAM" id="SignalP"/>
    </source>
</evidence>
<organism evidence="3 4">
    <name type="scientific">Methylorubrum suomiense</name>
    <dbReference type="NCBI Taxonomy" id="144191"/>
    <lineage>
        <taxon>Bacteria</taxon>
        <taxon>Pseudomonadati</taxon>
        <taxon>Pseudomonadota</taxon>
        <taxon>Alphaproteobacteria</taxon>
        <taxon>Hyphomicrobiales</taxon>
        <taxon>Methylobacteriaceae</taxon>
        <taxon>Methylorubrum</taxon>
    </lineage>
</organism>
<evidence type="ECO:0000256" key="1">
    <source>
        <dbReference type="SAM" id="Phobius"/>
    </source>
</evidence>
<proteinExistence type="predicted"/>
<accession>A0ABQ4UUE5</accession>
<feature type="chain" id="PRO_5047518967" description="Urease accessory protein" evidence="2">
    <location>
        <begin position="39"/>
        <end position="198"/>
    </location>
</feature>
<protein>
    <recommendedName>
        <fullName evidence="5">Urease accessory protein</fullName>
    </recommendedName>
</protein>